<comment type="caution">
    <text evidence="8">The sequence shown here is derived from an EMBL/GenBank/DDBJ whole genome shotgun (WGS) entry which is preliminary data.</text>
</comment>
<comment type="similarity">
    <text evidence="5">Belongs to the DEAD box helicase family.</text>
</comment>
<feature type="domain" description="Helicase C-terminal" evidence="7">
    <location>
        <begin position="219"/>
        <end position="363"/>
    </location>
</feature>
<keyword evidence="9" id="KW-1185">Reference proteome</keyword>
<dbReference type="SMART" id="SM00487">
    <property type="entry name" value="DEXDc"/>
    <property type="match status" value="1"/>
</dbReference>
<dbReference type="PROSITE" id="PS51194">
    <property type="entry name" value="HELICASE_CTER"/>
    <property type="match status" value="1"/>
</dbReference>
<evidence type="ECO:0000259" key="6">
    <source>
        <dbReference type="PROSITE" id="PS51192"/>
    </source>
</evidence>
<dbReference type="PANTHER" id="PTHR47959:SF1">
    <property type="entry name" value="ATP-DEPENDENT RNA HELICASE DBPA"/>
    <property type="match status" value="1"/>
</dbReference>
<dbReference type="PANTHER" id="PTHR47959">
    <property type="entry name" value="ATP-DEPENDENT RNA HELICASE RHLE-RELATED"/>
    <property type="match status" value="1"/>
</dbReference>
<keyword evidence="4" id="KW-0067">ATP-binding</keyword>
<protein>
    <submittedName>
        <fullName evidence="8">DEAD/DEAH box helicase</fullName>
        <ecNumber evidence="8">3.6.4.-</ecNumber>
    </submittedName>
</protein>
<reference evidence="9" key="1">
    <citation type="journal article" date="2019" name="Int. J. Syst. Evol. Microbiol.">
        <title>The Global Catalogue of Microorganisms (GCM) 10K type strain sequencing project: providing services to taxonomists for standard genome sequencing and annotation.</title>
        <authorList>
            <consortium name="The Broad Institute Genomics Platform"/>
            <consortium name="The Broad Institute Genome Sequencing Center for Infectious Disease"/>
            <person name="Wu L."/>
            <person name="Ma J."/>
        </authorList>
    </citation>
    <scope>NUCLEOTIDE SEQUENCE [LARGE SCALE GENOMIC DNA]</scope>
    <source>
        <strain evidence="9">CGMCC 1.16306</strain>
    </source>
</reference>
<dbReference type="InterPro" id="IPR050079">
    <property type="entry name" value="DEAD_box_RNA_helicase"/>
</dbReference>
<dbReference type="InterPro" id="IPR005580">
    <property type="entry name" value="DbpA/CsdA_RNA-bd_dom"/>
</dbReference>
<evidence type="ECO:0000259" key="7">
    <source>
        <dbReference type="PROSITE" id="PS51194"/>
    </source>
</evidence>
<keyword evidence="1" id="KW-0547">Nucleotide-binding</keyword>
<dbReference type="InterPro" id="IPR012677">
    <property type="entry name" value="Nucleotide-bd_a/b_plait_sf"/>
</dbReference>
<dbReference type="RefSeq" id="WP_380217032.1">
    <property type="nucleotide sequence ID" value="NZ_JBHTBN010000002.1"/>
</dbReference>
<dbReference type="InterPro" id="IPR014001">
    <property type="entry name" value="Helicase_ATP-bd"/>
</dbReference>
<evidence type="ECO:0000313" key="9">
    <source>
        <dbReference type="Proteomes" id="UP001596415"/>
    </source>
</evidence>
<dbReference type="EMBL" id="JBHTBN010000002">
    <property type="protein sequence ID" value="MFC7357186.1"/>
    <property type="molecule type" value="Genomic_DNA"/>
</dbReference>
<dbReference type="Gene3D" id="3.30.70.330">
    <property type="match status" value="1"/>
</dbReference>
<dbReference type="Gene3D" id="3.40.50.300">
    <property type="entry name" value="P-loop containing nucleotide triphosphate hydrolases"/>
    <property type="match status" value="2"/>
</dbReference>
<dbReference type="SMART" id="SM00490">
    <property type="entry name" value="HELICc"/>
    <property type="match status" value="1"/>
</dbReference>
<evidence type="ECO:0000256" key="3">
    <source>
        <dbReference type="ARBA" id="ARBA00022806"/>
    </source>
</evidence>
<dbReference type="CDD" id="cd18787">
    <property type="entry name" value="SF2_C_DEAD"/>
    <property type="match status" value="1"/>
</dbReference>
<dbReference type="PROSITE" id="PS51192">
    <property type="entry name" value="HELICASE_ATP_BIND_1"/>
    <property type="match status" value="1"/>
</dbReference>
<dbReference type="SUPFAM" id="SSF52540">
    <property type="entry name" value="P-loop containing nucleoside triphosphate hydrolases"/>
    <property type="match status" value="1"/>
</dbReference>
<keyword evidence="3 8" id="KW-0347">Helicase</keyword>
<dbReference type="Pfam" id="PF03880">
    <property type="entry name" value="DbpA"/>
    <property type="match status" value="1"/>
</dbReference>
<dbReference type="InterPro" id="IPR027417">
    <property type="entry name" value="P-loop_NTPase"/>
</dbReference>
<dbReference type="GO" id="GO:0016787">
    <property type="term" value="F:hydrolase activity"/>
    <property type="evidence" value="ECO:0007669"/>
    <property type="project" value="UniProtKB-KW"/>
</dbReference>
<dbReference type="Pfam" id="PF00271">
    <property type="entry name" value="Helicase_C"/>
    <property type="match status" value="1"/>
</dbReference>
<dbReference type="Pfam" id="PF00270">
    <property type="entry name" value="DEAD"/>
    <property type="match status" value="1"/>
</dbReference>
<dbReference type="CDD" id="cd00268">
    <property type="entry name" value="DEADc"/>
    <property type="match status" value="1"/>
</dbReference>
<evidence type="ECO:0000256" key="5">
    <source>
        <dbReference type="ARBA" id="ARBA00038437"/>
    </source>
</evidence>
<name>A0ABW2MWQ5_9FLAO</name>
<proteinExistence type="inferred from homology"/>
<evidence type="ECO:0000313" key="8">
    <source>
        <dbReference type="EMBL" id="MFC7357186.1"/>
    </source>
</evidence>
<dbReference type="InterPro" id="IPR044742">
    <property type="entry name" value="DEAD/DEAH_RhlB"/>
</dbReference>
<accession>A0ABW2MWQ5</accession>
<gene>
    <name evidence="8" type="ORF">ACFQO1_05780</name>
</gene>
<feature type="domain" description="Helicase ATP-binding" evidence="6">
    <location>
        <begin position="27"/>
        <end position="195"/>
    </location>
</feature>
<evidence type="ECO:0000256" key="2">
    <source>
        <dbReference type="ARBA" id="ARBA00022801"/>
    </source>
</evidence>
<dbReference type="GO" id="GO:0004386">
    <property type="term" value="F:helicase activity"/>
    <property type="evidence" value="ECO:0007669"/>
    <property type="project" value="UniProtKB-KW"/>
</dbReference>
<organism evidence="8 9">
    <name type="scientific">Jejudonia soesokkakensis</name>
    <dbReference type="NCBI Taxonomy" id="1323432"/>
    <lineage>
        <taxon>Bacteria</taxon>
        <taxon>Pseudomonadati</taxon>
        <taxon>Bacteroidota</taxon>
        <taxon>Flavobacteriia</taxon>
        <taxon>Flavobacteriales</taxon>
        <taxon>Flavobacteriaceae</taxon>
        <taxon>Jejudonia</taxon>
    </lineage>
</organism>
<dbReference type="InterPro" id="IPR001650">
    <property type="entry name" value="Helicase_C-like"/>
</dbReference>
<dbReference type="EC" id="3.6.4.-" evidence="8"/>
<dbReference type="Proteomes" id="UP001596415">
    <property type="component" value="Unassembled WGS sequence"/>
</dbReference>
<keyword evidence="2 8" id="KW-0378">Hydrolase</keyword>
<evidence type="ECO:0000256" key="1">
    <source>
        <dbReference type="ARBA" id="ARBA00022741"/>
    </source>
</evidence>
<dbReference type="InterPro" id="IPR011545">
    <property type="entry name" value="DEAD/DEAH_box_helicase_dom"/>
</dbReference>
<sequence length="437" mass="48900">MSEVKNRKELLDKLGISQLNEMQAKVIPILEKNANTILISPTGSGKTVAFLLPLLESLDAELDEVQALILVPSRELAIQVETVARTMGSGLKINAVYGGRSIQKDKNELQHLPAILIGTPGRIGDHLRHERVHTETIHTIVFDEFDKSLEVGFEKQMREILSYLPALDKRVLTSATQGIDIPKFVGVEDAKTLDFTSSENKDRLSLFKVTSAQKDKLDKLVQLIHHVGNAPGIIFCNYKDSISFVSDHLYENGIDHGMFHGDMEQRDREEALIMFRNGTIDLLLATDLAARGIDIPEIQFIIHYQLPHSLEEFTHRNGRTARVNKKGSAYVLQWKEETLRDFMPTLAEAEIEEATYRQKAAWETIFITGGRKDKISKGDIAGLFFKEGGLNKGDLGLIELKQNCAYVGVKASVAQATAAKLNNSRLKKSKVRIYLLE</sequence>
<evidence type="ECO:0000256" key="4">
    <source>
        <dbReference type="ARBA" id="ARBA00022840"/>
    </source>
</evidence>